<organism evidence="3 4">
    <name type="scientific">Fonsecaea erecta</name>
    <dbReference type="NCBI Taxonomy" id="1367422"/>
    <lineage>
        <taxon>Eukaryota</taxon>
        <taxon>Fungi</taxon>
        <taxon>Dikarya</taxon>
        <taxon>Ascomycota</taxon>
        <taxon>Pezizomycotina</taxon>
        <taxon>Eurotiomycetes</taxon>
        <taxon>Chaetothyriomycetidae</taxon>
        <taxon>Chaetothyriales</taxon>
        <taxon>Herpotrichiellaceae</taxon>
        <taxon>Fonsecaea</taxon>
    </lineage>
</organism>
<dbReference type="EMBL" id="LVYI01000002">
    <property type="protein sequence ID" value="OAP63928.1"/>
    <property type="molecule type" value="Genomic_DNA"/>
</dbReference>
<sequence>MESTTHDIGSRTQYCLDQIKNRASNEPAKVIIILGGKDEGKSILFEDLTSARGHARDDRGPGTTAFQLEELIINGEQFFIMDSPGFGAGDEVEVFFEVARGIKAIYQHATIVGVLFVASVNSSRVGNLDRKLPEFLKLFCGDEFVPRITFVTTHWTHPDAAQSNRFAQLRSLWWSFLAGGAGLYHHGRKYNNQHEDTGICLTWPSNRDEIAGYARNMVSRHYGGVEAPVLRILTELDRGNGLYLTSAAKFLRASANTYHEPEGNRSGGNTAQDQPPRQPEPQGTERTKDHVPSAGPDLMNAAWNKLANLALNYGVEFIGNTLESQFVGRGPSRPSFSSRPSVCSRDLNSVVDVCKLLGIPSDIESREALGAGFGISNVGTAEGNTALLEILKGWL</sequence>
<dbReference type="Gene3D" id="3.40.50.300">
    <property type="entry name" value="P-loop containing nucleotide triphosphate hydrolases"/>
    <property type="match status" value="1"/>
</dbReference>
<dbReference type="RefSeq" id="XP_018697295.1">
    <property type="nucleotide sequence ID" value="XM_018834671.1"/>
</dbReference>
<dbReference type="Proteomes" id="UP000078343">
    <property type="component" value="Unassembled WGS sequence"/>
</dbReference>
<feature type="domain" description="G" evidence="2">
    <location>
        <begin position="31"/>
        <end position="136"/>
    </location>
</feature>
<name>A0A178ZVW0_9EURO</name>
<dbReference type="AlphaFoldDB" id="A0A178ZVW0"/>
<proteinExistence type="predicted"/>
<accession>A0A178ZVW0</accession>
<protein>
    <recommendedName>
        <fullName evidence="2">G domain-containing protein</fullName>
    </recommendedName>
</protein>
<dbReference type="InterPro" id="IPR027417">
    <property type="entry name" value="P-loop_NTPase"/>
</dbReference>
<keyword evidence="4" id="KW-1185">Reference proteome</keyword>
<dbReference type="InterPro" id="IPR006073">
    <property type="entry name" value="GTP-bd"/>
</dbReference>
<dbReference type="GeneID" id="30007325"/>
<comment type="caution">
    <text evidence="3">The sequence shown here is derived from an EMBL/GenBank/DDBJ whole genome shotgun (WGS) entry which is preliminary data.</text>
</comment>
<dbReference type="STRING" id="1367422.A0A178ZVW0"/>
<evidence type="ECO:0000256" key="1">
    <source>
        <dbReference type="SAM" id="MobiDB-lite"/>
    </source>
</evidence>
<reference evidence="3 4" key="1">
    <citation type="submission" date="2016-04" db="EMBL/GenBank/DDBJ databases">
        <title>Draft genome of Fonsecaea erecta CBS 125763.</title>
        <authorList>
            <person name="Weiss V.A."/>
            <person name="Vicente V.A."/>
            <person name="Raittz R.T."/>
            <person name="Moreno L.F."/>
            <person name="De Souza E.M."/>
            <person name="Pedrosa F.O."/>
            <person name="Steffens M.B."/>
            <person name="Faoro H."/>
            <person name="Tadra-Sfeir M.Z."/>
            <person name="Najafzadeh M.J."/>
            <person name="Felipe M.S."/>
            <person name="Teixeira M."/>
            <person name="Sun J."/>
            <person name="Xi L."/>
            <person name="Gomes R."/>
            <person name="De Azevedo C.M."/>
            <person name="Salgado C.G."/>
            <person name="Da Silva M.B."/>
            <person name="Nascimento M.F."/>
            <person name="Queiroz-Telles F."/>
            <person name="Attili D.S."/>
            <person name="Gorbushina A."/>
        </authorList>
    </citation>
    <scope>NUCLEOTIDE SEQUENCE [LARGE SCALE GENOMIC DNA]</scope>
    <source>
        <strain evidence="3 4">CBS 125763</strain>
    </source>
</reference>
<evidence type="ECO:0000313" key="4">
    <source>
        <dbReference type="Proteomes" id="UP000078343"/>
    </source>
</evidence>
<evidence type="ECO:0000313" key="3">
    <source>
        <dbReference type="EMBL" id="OAP63928.1"/>
    </source>
</evidence>
<feature type="region of interest" description="Disordered" evidence="1">
    <location>
        <begin position="258"/>
        <end position="296"/>
    </location>
</feature>
<dbReference type="SUPFAM" id="SSF52540">
    <property type="entry name" value="P-loop containing nucleoside triphosphate hydrolases"/>
    <property type="match status" value="1"/>
</dbReference>
<dbReference type="Pfam" id="PF01926">
    <property type="entry name" value="MMR_HSR1"/>
    <property type="match status" value="1"/>
</dbReference>
<gene>
    <name evidence="3" type="ORF">AYL99_03155</name>
</gene>
<evidence type="ECO:0000259" key="2">
    <source>
        <dbReference type="Pfam" id="PF01926"/>
    </source>
</evidence>
<dbReference type="OrthoDB" id="4158913at2759"/>
<dbReference type="GO" id="GO:0005525">
    <property type="term" value="F:GTP binding"/>
    <property type="evidence" value="ECO:0007669"/>
    <property type="project" value="InterPro"/>
</dbReference>